<sequence length="229" mass="24713">MAPPPRRPQPPAPAELPDGLRQALLQADPALGRLHAPEETCAGLRRLGYAARHGRTGGTHLTLAGWDVRAELSGTPRTDTTAFTPATGHEALDDGQVHARTAERAWASLLEIRRVTAEDMGLPAEWERQRPLHAVSLALQASGLPPAAIGSARRCLRSGYQVSRGPAAPRSVRVDWRQRPGSDDPSPREGLATCQDVLAARGWSSDQYLDARHRPYLVAGPHNETAPLL</sequence>
<feature type="region of interest" description="Disordered" evidence="1">
    <location>
        <begin position="163"/>
        <end position="191"/>
    </location>
</feature>
<evidence type="ECO:0000313" key="3">
    <source>
        <dbReference type="Proteomes" id="UP001595997"/>
    </source>
</evidence>
<accession>A0ABV9A0I2</accession>
<evidence type="ECO:0000256" key="1">
    <source>
        <dbReference type="SAM" id="MobiDB-lite"/>
    </source>
</evidence>
<dbReference type="EMBL" id="JBHSFH010000004">
    <property type="protein sequence ID" value="MFC4493477.1"/>
    <property type="molecule type" value="Genomic_DNA"/>
</dbReference>
<evidence type="ECO:0000313" key="2">
    <source>
        <dbReference type="EMBL" id="MFC4493477.1"/>
    </source>
</evidence>
<reference evidence="3" key="1">
    <citation type="journal article" date="2019" name="Int. J. Syst. Evol. Microbiol.">
        <title>The Global Catalogue of Microorganisms (GCM) 10K type strain sequencing project: providing services to taxonomists for standard genome sequencing and annotation.</title>
        <authorList>
            <consortium name="The Broad Institute Genomics Platform"/>
            <consortium name="The Broad Institute Genome Sequencing Center for Infectious Disease"/>
            <person name="Wu L."/>
            <person name="Ma J."/>
        </authorList>
    </citation>
    <scope>NUCLEOTIDE SEQUENCE [LARGE SCALE GENOMIC DNA]</scope>
    <source>
        <strain evidence="3">CGMCC 4.7357</strain>
    </source>
</reference>
<dbReference type="Proteomes" id="UP001595997">
    <property type="component" value="Unassembled WGS sequence"/>
</dbReference>
<comment type="caution">
    <text evidence="2">The sequence shown here is derived from an EMBL/GenBank/DDBJ whole genome shotgun (WGS) entry which is preliminary data.</text>
</comment>
<name>A0ABV9A0I2_9ACTN</name>
<proteinExistence type="predicted"/>
<dbReference type="RefSeq" id="WP_386442859.1">
    <property type="nucleotide sequence ID" value="NZ_JBHSFH010000004.1"/>
</dbReference>
<keyword evidence="3" id="KW-1185">Reference proteome</keyword>
<protein>
    <submittedName>
        <fullName evidence="2">Uncharacterized protein</fullName>
    </submittedName>
</protein>
<organism evidence="2 3">
    <name type="scientific">Streptomyces ovatisporus</name>
    <dbReference type="NCBI Taxonomy" id="1128682"/>
    <lineage>
        <taxon>Bacteria</taxon>
        <taxon>Bacillati</taxon>
        <taxon>Actinomycetota</taxon>
        <taxon>Actinomycetes</taxon>
        <taxon>Kitasatosporales</taxon>
        <taxon>Streptomycetaceae</taxon>
        <taxon>Streptomyces</taxon>
    </lineage>
</organism>
<gene>
    <name evidence="2" type="ORF">ACFPA8_04930</name>
</gene>
<feature type="compositionally biased region" description="Basic and acidic residues" evidence="1">
    <location>
        <begin position="172"/>
        <end position="187"/>
    </location>
</feature>